<dbReference type="Proteomes" id="UP000188268">
    <property type="component" value="Unassembled WGS sequence"/>
</dbReference>
<evidence type="ECO:0000256" key="1">
    <source>
        <dbReference type="SAM" id="MobiDB-lite"/>
    </source>
</evidence>
<organism evidence="4 5">
    <name type="scientific">Corchorus capsularis</name>
    <name type="common">Jute</name>
    <dbReference type="NCBI Taxonomy" id="210143"/>
    <lineage>
        <taxon>Eukaryota</taxon>
        <taxon>Viridiplantae</taxon>
        <taxon>Streptophyta</taxon>
        <taxon>Embryophyta</taxon>
        <taxon>Tracheophyta</taxon>
        <taxon>Spermatophyta</taxon>
        <taxon>Magnoliopsida</taxon>
        <taxon>eudicotyledons</taxon>
        <taxon>Gunneridae</taxon>
        <taxon>Pentapetalae</taxon>
        <taxon>rosids</taxon>
        <taxon>malvids</taxon>
        <taxon>Malvales</taxon>
        <taxon>Malvaceae</taxon>
        <taxon>Grewioideae</taxon>
        <taxon>Apeibeae</taxon>
        <taxon>Corchorus</taxon>
    </lineage>
</organism>
<dbReference type="GO" id="GO:0016020">
    <property type="term" value="C:membrane"/>
    <property type="evidence" value="ECO:0007669"/>
    <property type="project" value="TreeGrafter"/>
</dbReference>
<dbReference type="Pfam" id="PF13962">
    <property type="entry name" value="PGG"/>
    <property type="match status" value="1"/>
</dbReference>
<evidence type="ECO:0000256" key="2">
    <source>
        <dbReference type="SAM" id="Phobius"/>
    </source>
</evidence>
<keyword evidence="2" id="KW-1133">Transmembrane helix</keyword>
<feature type="domain" description="PGG" evidence="3">
    <location>
        <begin position="31"/>
        <end position="99"/>
    </location>
</feature>
<sequence>MARHLIYYNKCQTQKQIFTETHKTLIKDGSEWPTKTSESCSLIAALIATAAFAIAANIPNTGSVHEPVLNEPIFGVFAISSLIAICFSVTALASFTKLEKENSTLTSDYASLKKAEDEDASTFGAFKAQVQKEMEAMKPNAKPPNPGGSESDIKSNPFISTNDLRFE</sequence>
<dbReference type="EMBL" id="AWWV01007537">
    <property type="protein sequence ID" value="OMO95986.1"/>
    <property type="molecule type" value="Genomic_DNA"/>
</dbReference>
<gene>
    <name evidence="4" type="ORF">CCACVL1_05135</name>
</gene>
<feature type="region of interest" description="Disordered" evidence="1">
    <location>
        <begin position="134"/>
        <end position="167"/>
    </location>
</feature>
<dbReference type="OrthoDB" id="1868897at2759"/>
<evidence type="ECO:0000313" key="4">
    <source>
        <dbReference type="EMBL" id="OMO95986.1"/>
    </source>
</evidence>
<feature type="transmembrane region" description="Helical" evidence="2">
    <location>
        <begin position="73"/>
        <end position="95"/>
    </location>
</feature>
<name>A0A1R3JMB2_COCAP</name>
<dbReference type="InterPro" id="IPR026961">
    <property type="entry name" value="PGG_dom"/>
</dbReference>
<keyword evidence="2" id="KW-0812">Transmembrane</keyword>
<accession>A0A1R3JMB2</accession>
<protein>
    <recommendedName>
        <fullName evidence="3">PGG domain-containing protein</fullName>
    </recommendedName>
</protein>
<keyword evidence="5" id="KW-1185">Reference proteome</keyword>
<proteinExistence type="predicted"/>
<dbReference type="PANTHER" id="PTHR24177:SF469">
    <property type="entry name" value="REPEAT-CONTAINING PROTEIN, PUTATIVE ISOFORM 1-RELATED"/>
    <property type="match status" value="1"/>
</dbReference>
<reference evidence="4 5" key="1">
    <citation type="submission" date="2013-09" db="EMBL/GenBank/DDBJ databases">
        <title>Corchorus capsularis genome sequencing.</title>
        <authorList>
            <person name="Alam M."/>
            <person name="Haque M.S."/>
            <person name="Islam M.S."/>
            <person name="Emdad E.M."/>
            <person name="Islam M.M."/>
            <person name="Ahmed B."/>
            <person name="Halim A."/>
            <person name="Hossen Q.M.M."/>
            <person name="Hossain M.Z."/>
            <person name="Ahmed R."/>
            <person name="Khan M.M."/>
            <person name="Islam R."/>
            <person name="Rashid M.M."/>
            <person name="Khan S.A."/>
            <person name="Rahman M.S."/>
            <person name="Alam M."/>
        </authorList>
    </citation>
    <scope>NUCLEOTIDE SEQUENCE [LARGE SCALE GENOMIC DNA]</scope>
    <source>
        <strain evidence="5">cv. CVL-1</strain>
        <tissue evidence="4">Whole seedling</tissue>
    </source>
</reference>
<dbReference type="AlphaFoldDB" id="A0A1R3JMB2"/>
<dbReference type="STRING" id="210143.A0A1R3JMB2"/>
<dbReference type="Gramene" id="OMO95986">
    <property type="protein sequence ID" value="OMO95986"/>
    <property type="gene ID" value="CCACVL1_05135"/>
</dbReference>
<feature type="compositionally biased region" description="Polar residues" evidence="1">
    <location>
        <begin position="157"/>
        <end position="167"/>
    </location>
</feature>
<evidence type="ECO:0000313" key="5">
    <source>
        <dbReference type="Proteomes" id="UP000188268"/>
    </source>
</evidence>
<feature type="transmembrane region" description="Helical" evidence="2">
    <location>
        <begin position="40"/>
        <end position="58"/>
    </location>
</feature>
<comment type="caution">
    <text evidence="4">The sequence shown here is derived from an EMBL/GenBank/DDBJ whole genome shotgun (WGS) entry which is preliminary data.</text>
</comment>
<evidence type="ECO:0000259" key="3">
    <source>
        <dbReference type="Pfam" id="PF13962"/>
    </source>
</evidence>
<dbReference type="PANTHER" id="PTHR24177">
    <property type="entry name" value="CASKIN"/>
    <property type="match status" value="1"/>
</dbReference>
<keyword evidence="2" id="KW-0472">Membrane</keyword>